<dbReference type="Proteomes" id="UP000823790">
    <property type="component" value="Unassembled WGS sequence"/>
</dbReference>
<keyword evidence="4" id="KW-1185">Reference proteome</keyword>
<organism evidence="3 4">
    <name type="scientific">Frateuria flava</name>
    <dbReference type="NCBI Taxonomy" id="2821489"/>
    <lineage>
        <taxon>Bacteria</taxon>
        <taxon>Pseudomonadati</taxon>
        <taxon>Pseudomonadota</taxon>
        <taxon>Gammaproteobacteria</taxon>
        <taxon>Lysobacterales</taxon>
        <taxon>Rhodanobacteraceae</taxon>
        <taxon>Frateuria</taxon>
    </lineage>
</organism>
<dbReference type="SUPFAM" id="SSF53335">
    <property type="entry name" value="S-adenosyl-L-methionine-dependent methyltransferases"/>
    <property type="match status" value="1"/>
</dbReference>
<dbReference type="PANTHER" id="PTHR36973">
    <property type="entry name" value="SLL1456 PROTEIN-RELATED"/>
    <property type="match status" value="1"/>
</dbReference>
<dbReference type="Gene3D" id="3.40.50.150">
    <property type="entry name" value="Vaccinia Virus protein VP39"/>
    <property type="match status" value="1"/>
</dbReference>
<evidence type="ECO:0000313" key="3">
    <source>
        <dbReference type="EMBL" id="MBP1475462.1"/>
    </source>
</evidence>
<reference evidence="3 4" key="1">
    <citation type="submission" date="2021-04" db="EMBL/GenBank/DDBJ databases">
        <authorList>
            <person name="Huq M.A."/>
        </authorList>
    </citation>
    <scope>NUCLEOTIDE SEQUENCE [LARGE SCALE GENOMIC DNA]</scope>
    <source>
        <strain evidence="3 4">MAH-13</strain>
    </source>
</reference>
<dbReference type="InterPro" id="IPR053188">
    <property type="entry name" value="FkbM_Methyltransferase"/>
</dbReference>
<evidence type="ECO:0000313" key="4">
    <source>
        <dbReference type="Proteomes" id="UP000823790"/>
    </source>
</evidence>
<protein>
    <submittedName>
        <fullName evidence="3">FkbM family methyltransferase</fullName>
    </submittedName>
</protein>
<keyword evidence="3" id="KW-0808">Transferase</keyword>
<feature type="compositionally biased region" description="Basic and acidic residues" evidence="1">
    <location>
        <begin position="447"/>
        <end position="470"/>
    </location>
</feature>
<dbReference type="InterPro" id="IPR029063">
    <property type="entry name" value="SAM-dependent_MTases_sf"/>
</dbReference>
<name>A0ABS4DQX5_9GAMM</name>
<dbReference type="GO" id="GO:0008168">
    <property type="term" value="F:methyltransferase activity"/>
    <property type="evidence" value="ECO:0007669"/>
    <property type="project" value="UniProtKB-KW"/>
</dbReference>
<accession>A0ABS4DQX5</accession>
<dbReference type="InterPro" id="IPR006342">
    <property type="entry name" value="FkbM_mtfrase"/>
</dbReference>
<dbReference type="RefSeq" id="WP_209622218.1">
    <property type="nucleotide sequence ID" value="NZ_JAGJRS010000031.1"/>
</dbReference>
<proteinExistence type="predicted"/>
<feature type="domain" description="Methyltransferase FkbM" evidence="2">
    <location>
        <begin position="29"/>
        <end position="191"/>
    </location>
</feature>
<gene>
    <name evidence="3" type="ORF">J7I44_14200</name>
</gene>
<dbReference type="GO" id="GO:0032259">
    <property type="term" value="P:methylation"/>
    <property type="evidence" value="ECO:0007669"/>
    <property type="project" value="UniProtKB-KW"/>
</dbReference>
<sequence>MSFISYAQNYEDVMLARALRGVEQGFYIDVGAQDPVNDSVTKALYDQGWRGINVEPVTHWFEKLCADRPRDINLQLAVSERPGTLHLFEVVDSGLSTTDTHFASRHASAGHLIRESDVACVTLDSICDSHRVSDVHFLKIDCEGAEAAALRGIALQQVRPWIILLEATEPNSQTPAYAEWEPLLTSRGYHFVYEDGLNRFYVADEHAELDGAFSYPPNVFDRFVRASEAAARDELEGLRAASASLRHSVDHLHNENERREAALVEHRARLAEFKEREALSTAALAEQRRLVNESIERESFMQAELTRLHGEILLRDREVHRLHSEVRLRDAEVARLHNFILAIHRSTSWRVTFPLRFLKRFAFRLVKAAGQILYFVLRWPARLARPLLRKTAMQPRLRSIATRLAGSDSALTRHARLFLFGAQPEARAGDAPDLGRSSAPMTKRARQLSDEIQDTKQRSDGDRPARPGEA</sequence>
<dbReference type="Pfam" id="PF05050">
    <property type="entry name" value="Methyltransf_21"/>
    <property type="match status" value="1"/>
</dbReference>
<feature type="region of interest" description="Disordered" evidence="1">
    <location>
        <begin position="427"/>
        <end position="470"/>
    </location>
</feature>
<dbReference type="PANTHER" id="PTHR36973:SF4">
    <property type="entry name" value="NODULATION PROTEIN"/>
    <property type="match status" value="1"/>
</dbReference>
<evidence type="ECO:0000256" key="1">
    <source>
        <dbReference type="SAM" id="MobiDB-lite"/>
    </source>
</evidence>
<dbReference type="EMBL" id="JAGJRS010000031">
    <property type="protein sequence ID" value="MBP1475462.1"/>
    <property type="molecule type" value="Genomic_DNA"/>
</dbReference>
<comment type="caution">
    <text evidence="3">The sequence shown here is derived from an EMBL/GenBank/DDBJ whole genome shotgun (WGS) entry which is preliminary data.</text>
</comment>
<keyword evidence="3" id="KW-0489">Methyltransferase</keyword>
<evidence type="ECO:0000259" key="2">
    <source>
        <dbReference type="Pfam" id="PF05050"/>
    </source>
</evidence>
<dbReference type="NCBIfam" id="TIGR01444">
    <property type="entry name" value="fkbM_fam"/>
    <property type="match status" value="1"/>
</dbReference>